<name>A0A0G1AWP9_9BACT</name>
<comment type="caution">
    <text evidence="1">The sequence shown here is derived from an EMBL/GenBank/DDBJ whole genome shotgun (WGS) entry which is preliminary data.</text>
</comment>
<proteinExistence type="predicted"/>
<gene>
    <name evidence="1" type="ORF">UV33_C0004G0002</name>
</gene>
<dbReference type="AlphaFoldDB" id="A0A0G1AWP9"/>
<accession>A0A0G1AWP9</accession>
<evidence type="ECO:0000313" key="1">
    <source>
        <dbReference type="EMBL" id="KKS65374.1"/>
    </source>
</evidence>
<reference evidence="1 2" key="1">
    <citation type="journal article" date="2015" name="Nature">
        <title>rRNA introns, odd ribosomes, and small enigmatic genomes across a large radiation of phyla.</title>
        <authorList>
            <person name="Brown C.T."/>
            <person name="Hug L.A."/>
            <person name="Thomas B.C."/>
            <person name="Sharon I."/>
            <person name="Castelle C.J."/>
            <person name="Singh A."/>
            <person name="Wilkins M.J."/>
            <person name="Williams K.H."/>
            <person name="Banfield J.F."/>
        </authorList>
    </citation>
    <scope>NUCLEOTIDE SEQUENCE [LARGE SCALE GENOMIC DNA]</scope>
</reference>
<organism evidence="1 2">
    <name type="scientific">Candidatus Daviesbacteria bacterium GW2011_GWA1_42_6</name>
    <dbReference type="NCBI Taxonomy" id="1618420"/>
    <lineage>
        <taxon>Bacteria</taxon>
        <taxon>Candidatus Daviesiibacteriota</taxon>
    </lineage>
</organism>
<dbReference type="Proteomes" id="UP000034135">
    <property type="component" value="Unassembled WGS sequence"/>
</dbReference>
<evidence type="ECO:0000313" key="2">
    <source>
        <dbReference type="Proteomes" id="UP000034135"/>
    </source>
</evidence>
<dbReference type="EMBL" id="LCEB01000004">
    <property type="protein sequence ID" value="KKS65374.1"/>
    <property type="molecule type" value="Genomic_DNA"/>
</dbReference>
<sequence length="96" mass="10947">MVGCANQKCGVEIYIRDRGCHITRDKISISSCNPFLCKTYKVRVYIKTVINIRVYIFPKLPGAARQVKYITLAVVAKHLPGYFPELTIKDSLDRVK</sequence>
<protein>
    <submittedName>
        <fullName evidence="1">Uncharacterized protein</fullName>
    </submittedName>
</protein>